<accession>A0A1U9XD64</accession>
<reference evidence="1" key="1">
    <citation type="submission" date="2017-01" db="EMBL/GenBank/DDBJ databases">
        <authorList>
            <person name="Mah S.A."/>
            <person name="Swanson W.J."/>
            <person name="Moy G.W."/>
            <person name="Vacquier V.D."/>
        </authorList>
    </citation>
    <scope>NUCLEOTIDE SEQUENCE</scope>
    <source>
        <strain evidence="1">FS13Z2S</strain>
    </source>
</reference>
<evidence type="ECO:0000313" key="1">
    <source>
        <dbReference type="EMBL" id="AQZ19241.1"/>
    </source>
</evidence>
<dbReference type="AlphaFoldDB" id="A0A1U9XD64"/>
<name>A0A1U9XD64_ECOLX</name>
<protein>
    <submittedName>
        <fullName evidence="1">Uncharacterized protein</fullName>
    </submittedName>
</protein>
<dbReference type="EMBL" id="KY421935">
    <property type="protein sequence ID" value="AQZ19241.1"/>
    <property type="molecule type" value="Genomic_DNA"/>
</dbReference>
<proteinExistence type="predicted"/>
<organism evidence="1">
    <name type="scientific">Escherichia coli</name>
    <dbReference type="NCBI Taxonomy" id="562"/>
    <lineage>
        <taxon>Bacteria</taxon>
        <taxon>Pseudomonadati</taxon>
        <taxon>Pseudomonadota</taxon>
        <taxon>Gammaproteobacteria</taxon>
        <taxon>Enterobacterales</taxon>
        <taxon>Enterobacteriaceae</taxon>
        <taxon>Escherichia</taxon>
    </lineage>
</organism>
<sequence length="96" mass="11282">MSVGSTHHLEMVFVWKQNYILVDEYFFFCCTWIVNSAYNCGESYSEYDISLSDDENYNDDYYRERPCPGEVFGYDNTEDNDEAASDYALKINENSD</sequence>